<reference evidence="3" key="1">
    <citation type="submission" date="2021-02" db="EMBL/GenBank/DDBJ databases">
        <authorList>
            <person name="Palmer J.M."/>
        </authorList>
    </citation>
    <scope>NUCLEOTIDE SEQUENCE</scope>
    <source>
        <strain evidence="3">SCRP734</strain>
    </source>
</reference>
<keyword evidence="4" id="KW-1185">Reference proteome</keyword>
<feature type="chain" id="PRO_5035720101" evidence="2">
    <location>
        <begin position="20"/>
        <end position="402"/>
    </location>
</feature>
<proteinExistence type="predicted"/>
<dbReference type="GO" id="GO:0033234">
    <property type="term" value="P:negative regulation of protein sumoylation"/>
    <property type="evidence" value="ECO:0007669"/>
    <property type="project" value="InterPro"/>
</dbReference>
<dbReference type="Proteomes" id="UP000694044">
    <property type="component" value="Unassembled WGS sequence"/>
</dbReference>
<dbReference type="InterPro" id="IPR043375">
    <property type="entry name" value="FSCB"/>
</dbReference>
<feature type="compositionally biased region" description="Polar residues" evidence="1">
    <location>
        <begin position="371"/>
        <end position="387"/>
    </location>
</feature>
<organism evidence="3 4">
    <name type="scientific">Phytophthora pseudosyringae</name>
    <dbReference type="NCBI Taxonomy" id="221518"/>
    <lineage>
        <taxon>Eukaryota</taxon>
        <taxon>Sar</taxon>
        <taxon>Stramenopiles</taxon>
        <taxon>Oomycota</taxon>
        <taxon>Peronosporomycetes</taxon>
        <taxon>Peronosporales</taxon>
        <taxon>Peronosporaceae</taxon>
        <taxon>Phytophthora</taxon>
    </lineage>
</organism>
<sequence>MRWIQIAAATAAAVQSAVATTPVIALTSDQTSNIPERLDAVAVDLLLNVPGQVHIGTYKQVSNDLYVRDLPWVNVYFSLLQLLPLDEAAGSVVRWQFRGYECSPDKDKEDRICSEFTATKLESDRDQEQLRRSQIPHVIARQSPLTDEERRLQFENPETVAPPTFATQPAYYNCAYSGGGSNWCCAQSNQGSGGPYCWSLSTCTEEWSAWNQQNIICCTSSAGDCALTYQPVMPTTTTTAPVTTTPVTSAPVTEDPFGDIPILVDTTPPATIAPVTSAPVTRAPVTSAPVTSAPVTSAPVTSAPVTSAPVTSTPITSAPATPDPFGDIPILADTTTPATSVTATVAPVTNAPVTSSPVTSAPITRAPVTNAPVTSAPVTSAPVTSAPVTRAPVTSAPVTSAP</sequence>
<comment type="caution">
    <text evidence="3">The sequence shown here is derived from an EMBL/GenBank/DDBJ whole genome shotgun (WGS) entry which is preliminary data.</text>
</comment>
<dbReference type="GO" id="GO:0005509">
    <property type="term" value="F:calcium ion binding"/>
    <property type="evidence" value="ECO:0007669"/>
    <property type="project" value="InterPro"/>
</dbReference>
<evidence type="ECO:0000256" key="1">
    <source>
        <dbReference type="SAM" id="MobiDB-lite"/>
    </source>
</evidence>
<evidence type="ECO:0000256" key="2">
    <source>
        <dbReference type="SAM" id="SignalP"/>
    </source>
</evidence>
<feature type="signal peptide" evidence="2">
    <location>
        <begin position="1"/>
        <end position="19"/>
    </location>
</feature>
<dbReference type="AlphaFoldDB" id="A0A8T1VCL5"/>
<dbReference type="OrthoDB" id="129555at2759"/>
<dbReference type="PANTHER" id="PTHR36135">
    <property type="entry name" value="FIBROUS SHEATH CABYR-BINDING PROTEIN"/>
    <property type="match status" value="1"/>
</dbReference>
<feature type="region of interest" description="Disordered" evidence="1">
    <location>
        <begin position="290"/>
        <end position="322"/>
    </location>
</feature>
<gene>
    <name evidence="3" type="ORF">PHYPSEUDO_009100</name>
</gene>
<evidence type="ECO:0000313" key="4">
    <source>
        <dbReference type="Proteomes" id="UP000694044"/>
    </source>
</evidence>
<evidence type="ECO:0000313" key="3">
    <source>
        <dbReference type="EMBL" id="KAG7379057.1"/>
    </source>
</evidence>
<accession>A0A8T1VCL5</accession>
<dbReference type="PANTHER" id="PTHR36135:SF1">
    <property type="entry name" value="FIBROUS SHEATH CABYR-BINDING PROTEIN"/>
    <property type="match status" value="1"/>
</dbReference>
<feature type="compositionally biased region" description="Low complexity" evidence="1">
    <location>
        <begin position="290"/>
        <end position="320"/>
    </location>
</feature>
<feature type="region of interest" description="Disordered" evidence="1">
    <location>
        <begin position="371"/>
        <end position="402"/>
    </location>
</feature>
<name>A0A8T1VCL5_9STRA</name>
<keyword evidence="2" id="KW-0732">Signal</keyword>
<feature type="non-terminal residue" evidence="3">
    <location>
        <position position="402"/>
    </location>
</feature>
<dbReference type="EMBL" id="JAGDFM010000375">
    <property type="protein sequence ID" value="KAG7379057.1"/>
    <property type="molecule type" value="Genomic_DNA"/>
</dbReference>
<protein>
    <submittedName>
        <fullName evidence="3">Uncharacterized protein</fullName>
    </submittedName>
</protein>